<proteinExistence type="predicted"/>
<gene>
    <name evidence="1" type="ORF">ACFQZX_00485</name>
</gene>
<dbReference type="RefSeq" id="WP_377110779.1">
    <property type="nucleotide sequence ID" value="NZ_JBHTHZ010000001.1"/>
</dbReference>
<keyword evidence="2" id="KW-1185">Reference proteome</keyword>
<protein>
    <submittedName>
        <fullName evidence="1">Uncharacterized protein</fullName>
    </submittedName>
</protein>
<accession>A0ABW3AM21</accession>
<evidence type="ECO:0000313" key="2">
    <source>
        <dbReference type="Proteomes" id="UP001597010"/>
    </source>
</evidence>
<comment type="caution">
    <text evidence="1">The sequence shown here is derived from an EMBL/GenBank/DDBJ whole genome shotgun (WGS) entry which is preliminary data.</text>
</comment>
<dbReference type="Proteomes" id="UP001597010">
    <property type="component" value="Unassembled WGS sequence"/>
</dbReference>
<sequence>MELLTRLLQANNEQEVTDALTNTEVYLSNLGESWKPFYSRLESLNSIEPLASLLQELTFQKLSYFNQIKGYPLPSLDLRPEKIREKLFPESSGWQTYRALEEFSDQILVTVDGERFETNLIIRGQAGAPDTNRVASLLMAFCGLNQYCLIVQESKKPQFTLFRRSASGGAESLDSFKINPNSTTDSWIIKLYNYTLPIGGRSVISKDLLDHLQQYLHDTTLPITLRDKSERYSFDRFLTKTTLGLTFKIQKFKAQQIEYCEQVSIGKATINIYLFKKTFPGKHEQTTMNLIKQQYFRYNMHIVFLSGGIVKRYLDQDFLTYKAGLPHLSFFLLISVENTEGKDFNLFKEDLAGYLRGHHRLLALERQYNDELTLG</sequence>
<dbReference type="EMBL" id="JBHTHZ010000001">
    <property type="protein sequence ID" value="MFD0792068.1"/>
    <property type="molecule type" value="Genomic_DNA"/>
</dbReference>
<name>A0ABW3AM21_9SPHI</name>
<evidence type="ECO:0000313" key="1">
    <source>
        <dbReference type="EMBL" id="MFD0792068.1"/>
    </source>
</evidence>
<reference evidence="2" key="1">
    <citation type="journal article" date="2019" name="Int. J. Syst. Evol. Microbiol.">
        <title>The Global Catalogue of Microorganisms (GCM) 10K type strain sequencing project: providing services to taxonomists for standard genome sequencing and annotation.</title>
        <authorList>
            <consortium name="The Broad Institute Genomics Platform"/>
            <consortium name="The Broad Institute Genome Sequencing Center for Infectious Disease"/>
            <person name="Wu L."/>
            <person name="Ma J."/>
        </authorList>
    </citation>
    <scope>NUCLEOTIDE SEQUENCE [LARGE SCALE GENOMIC DNA]</scope>
    <source>
        <strain evidence="2">CCUG 61484</strain>
    </source>
</reference>
<organism evidence="1 2">
    <name type="scientific">Mucilaginibacter litoreus</name>
    <dbReference type="NCBI Taxonomy" id="1048221"/>
    <lineage>
        <taxon>Bacteria</taxon>
        <taxon>Pseudomonadati</taxon>
        <taxon>Bacteroidota</taxon>
        <taxon>Sphingobacteriia</taxon>
        <taxon>Sphingobacteriales</taxon>
        <taxon>Sphingobacteriaceae</taxon>
        <taxon>Mucilaginibacter</taxon>
    </lineage>
</organism>